<evidence type="ECO:0000313" key="2">
    <source>
        <dbReference type="EMBL" id="NYH91782.1"/>
    </source>
</evidence>
<sequence>MTSVNLSLRLLRVGGRRGLLVVGLTAGAVAVCTALLLAAVAANVAFAGRADRDA</sequence>
<evidence type="ECO:0000313" key="3">
    <source>
        <dbReference type="Proteomes" id="UP000579605"/>
    </source>
</evidence>
<keyword evidence="1" id="KW-0472">Membrane</keyword>
<accession>A0A852ZJJ8</accession>
<gene>
    <name evidence="2" type="ORF">F4554_004420</name>
</gene>
<keyword evidence="1" id="KW-0812">Transmembrane</keyword>
<feature type="transmembrane region" description="Helical" evidence="1">
    <location>
        <begin position="20"/>
        <end position="46"/>
    </location>
</feature>
<evidence type="ECO:0000256" key="1">
    <source>
        <dbReference type="SAM" id="Phobius"/>
    </source>
</evidence>
<name>A0A852ZJJ8_9ACTN</name>
<dbReference type="EMBL" id="JACBZH010000001">
    <property type="protein sequence ID" value="NYH91782.1"/>
    <property type="molecule type" value="Genomic_DNA"/>
</dbReference>
<dbReference type="AlphaFoldDB" id="A0A852ZJJ8"/>
<keyword evidence="3" id="KW-1185">Reference proteome</keyword>
<keyword evidence="1" id="KW-1133">Transmembrane helix</keyword>
<comment type="caution">
    <text evidence="2">The sequence shown here is derived from an EMBL/GenBank/DDBJ whole genome shotgun (WGS) entry which is preliminary data.</text>
</comment>
<protein>
    <submittedName>
        <fullName evidence="2">Uncharacterized protein</fullName>
    </submittedName>
</protein>
<reference evidence="2 3" key="1">
    <citation type="submission" date="2020-07" db="EMBL/GenBank/DDBJ databases">
        <title>Sequencing the genomes of 1000 actinobacteria strains.</title>
        <authorList>
            <person name="Klenk H.-P."/>
        </authorList>
    </citation>
    <scope>NUCLEOTIDE SEQUENCE [LARGE SCALE GENOMIC DNA]</scope>
    <source>
        <strain evidence="2 3">DSM 18448</strain>
    </source>
</reference>
<proteinExistence type="predicted"/>
<dbReference type="Proteomes" id="UP000579605">
    <property type="component" value="Unassembled WGS sequence"/>
</dbReference>
<organism evidence="2 3">
    <name type="scientific">Actinopolymorpha rutila</name>
    <dbReference type="NCBI Taxonomy" id="446787"/>
    <lineage>
        <taxon>Bacteria</taxon>
        <taxon>Bacillati</taxon>
        <taxon>Actinomycetota</taxon>
        <taxon>Actinomycetes</taxon>
        <taxon>Propionibacteriales</taxon>
        <taxon>Actinopolymorphaceae</taxon>
        <taxon>Actinopolymorpha</taxon>
    </lineage>
</organism>
<dbReference type="RefSeq" id="WP_202889413.1">
    <property type="nucleotide sequence ID" value="NZ_BAAARR010000001.1"/>
</dbReference>